<dbReference type="SUPFAM" id="SSF110849">
    <property type="entry name" value="ParB/Sulfiredoxin"/>
    <property type="match status" value="1"/>
</dbReference>
<evidence type="ECO:0000313" key="1">
    <source>
        <dbReference type="EMBL" id="OAI18303.1"/>
    </source>
</evidence>
<dbReference type="OrthoDB" id="5572997at2"/>
<dbReference type="InterPro" id="IPR036086">
    <property type="entry name" value="ParB/Sulfiredoxin_sf"/>
</dbReference>
<sequence>MTDDGTPRKPGLLKRTALGVQPATISKVAAQIAAAENATQQEYELRQVLLADVLLWEDQPRTFHLTLNDIYRGYIQEDDPHRINKTEELEGIITLAMSIKEFGLLNPPIAFALPGKQVQLMGGQRRTMAAIFGLFHLETIVDEQENRVHELTINPEPDLTLLQVERITVKVFLRKPQPQTVERLGIIDNVQRDDLSIGDKLRWLIKFSVHQEEKGKAVRWRDLVDTLGLSRSQAYEWLNVVQMRHDEYVKQVIQFVIEGNASFARLLEIAKADSELRDQLFRQWFGDRGVRGNKTKVSLGHTTNLNALRSLILANIGNDELNSFKDINWEDPKSVKKAFATFLDYWIEKHG</sequence>
<protein>
    <submittedName>
        <fullName evidence="1">Uncharacterized protein</fullName>
    </submittedName>
</protein>
<proteinExistence type="predicted"/>
<organism evidence="1 2">
    <name type="scientific">Methylomonas koyamae</name>
    <dbReference type="NCBI Taxonomy" id="702114"/>
    <lineage>
        <taxon>Bacteria</taxon>
        <taxon>Pseudomonadati</taxon>
        <taxon>Pseudomonadota</taxon>
        <taxon>Gammaproteobacteria</taxon>
        <taxon>Methylococcales</taxon>
        <taxon>Methylococcaceae</taxon>
        <taxon>Methylomonas</taxon>
    </lineage>
</organism>
<dbReference type="CDD" id="cd16387">
    <property type="entry name" value="ParB_N_Srx"/>
    <property type="match status" value="1"/>
</dbReference>
<name>A0A177NLM9_9GAMM</name>
<reference evidence="1 2" key="1">
    <citation type="submission" date="2016-03" db="EMBL/GenBank/DDBJ databases">
        <authorList>
            <person name="Ploux O."/>
        </authorList>
    </citation>
    <scope>NUCLEOTIDE SEQUENCE [LARGE SCALE GENOMIC DNA]</scope>
    <source>
        <strain evidence="1 2">R-45378</strain>
    </source>
</reference>
<accession>A0A177NLM9</accession>
<dbReference type="EMBL" id="LUUJ01000059">
    <property type="protein sequence ID" value="OAI18303.1"/>
    <property type="molecule type" value="Genomic_DNA"/>
</dbReference>
<gene>
    <name evidence="1" type="ORF">A1507_09645</name>
</gene>
<dbReference type="Proteomes" id="UP000077857">
    <property type="component" value="Unassembled WGS sequence"/>
</dbReference>
<dbReference type="AlphaFoldDB" id="A0A177NLM9"/>
<dbReference type="RefSeq" id="WP_064040006.1">
    <property type="nucleotide sequence ID" value="NZ_LUUJ01000059.1"/>
</dbReference>
<comment type="caution">
    <text evidence="1">The sequence shown here is derived from an EMBL/GenBank/DDBJ whole genome shotgun (WGS) entry which is preliminary data.</text>
</comment>
<evidence type="ECO:0000313" key="2">
    <source>
        <dbReference type="Proteomes" id="UP000077857"/>
    </source>
</evidence>
<dbReference type="Gene3D" id="1.10.10.2830">
    <property type="match status" value="1"/>
</dbReference>